<feature type="transmembrane region" description="Helical" evidence="7">
    <location>
        <begin position="41"/>
        <end position="62"/>
    </location>
</feature>
<evidence type="ECO:0000313" key="9">
    <source>
        <dbReference type="Proteomes" id="UP000473648"/>
    </source>
</evidence>
<dbReference type="InterPro" id="IPR003770">
    <property type="entry name" value="MLTG-like"/>
</dbReference>
<keyword evidence="4 7" id="KW-0472">Membrane</keyword>
<dbReference type="Proteomes" id="UP000473648">
    <property type="component" value="Unassembled WGS sequence"/>
</dbReference>
<dbReference type="HAMAP" id="MF_02065">
    <property type="entry name" value="MltG"/>
    <property type="match status" value="1"/>
</dbReference>
<dbReference type="GO" id="GO:0005886">
    <property type="term" value="C:plasma membrane"/>
    <property type="evidence" value="ECO:0007669"/>
    <property type="project" value="UniProtKB-SubCell"/>
</dbReference>
<evidence type="ECO:0000256" key="2">
    <source>
        <dbReference type="ARBA" id="ARBA00022692"/>
    </source>
</evidence>
<dbReference type="GO" id="GO:0008932">
    <property type="term" value="F:lytic endotransglycosylase activity"/>
    <property type="evidence" value="ECO:0007669"/>
    <property type="project" value="UniProtKB-UniRule"/>
</dbReference>
<accession>A0A6L5GSA4</accession>
<protein>
    <recommendedName>
        <fullName evidence="7">Endolytic murein transglycosylase</fullName>
        <ecNumber evidence="7">4.2.2.29</ecNumber>
    </recommendedName>
    <alternativeName>
        <fullName evidence="7">Peptidoglycan lytic transglycosylase</fullName>
    </alternativeName>
    <alternativeName>
        <fullName evidence="7">Peptidoglycan polymerization terminase</fullName>
    </alternativeName>
</protein>
<dbReference type="GO" id="GO:0009252">
    <property type="term" value="P:peptidoglycan biosynthetic process"/>
    <property type="evidence" value="ECO:0007669"/>
    <property type="project" value="UniProtKB-UniRule"/>
</dbReference>
<dbReference type="Gene3D" id="3.30.1490.480">
    <property type="entry name" value="Endolytic murein transglycosylase"/>
    <property type="match status" value="2"/>
</dbReference>
<proteinExistence type="inferred from homology"/>
<reference evidence="8" key="1">
    <citation type="journal article" date="2020" name="Appl. Environ. Microbiol.">
        <title>Medium-Chain Fatty Acid Synthesis by 'Candidatus Weimeria bifida' gen. nov., sp. nov., and 'Candidatus Pseudoramibacter fermentans' sp. nov.</title>
        <authorList>
            <person name="Scarborough M.J."/>
            <person name="Myers K.S."/>
            <person name="Donohue T.J."/>
            <person name="Noguera D.R."/>
        </authorList>
    </citation>
    <scope>NUCLEOTIDE SEQUENCE</scope>
    <source>
        <strain evidence="8">EUB1.1</strain>
    </source>
</reference>
<dbReference type="EMBL" id="VOGB01000004">
    <property type="protein sequence ID" value="MQM72746.1"/>
    <property type="molecule type" value="Genomic_DNA"/>
</dbReference>
<evidence type="ECO:0000313" key="8">
    <source>
        <dbReference type="EMBL" id="MQM72746.1"/>
    </source>
</evidence>
<comment type="similarity">
    <text evidence="7">Belongs to the transglycosylase MltG family.</text>
</comment>
<dbReference type="PANTHER" id="PTHR30518">
    <property type="entry name" value="ENDOLYTIC MUREIN TRANSGLYCOSYLASE"/>
    <property type="match status" value="1"/>
</dbReference>
<evidence type="ECO:0000256" key="3">
    <source>
        <dbReference type="ARBA" id="ARBA00022989"/>
    </source>
</evidence>
<evidence type="ECO:0000256" key="7">
    <source>
        <dbReference type="HAMAP-Rule" id="MF_02065"/>
    </source>
</evidence>
<evidence type="ECO:0000256" key="5">
    <source>
        <dbReference type="ARBA" id="ARBA00023239"/>
    </source>
</evidence>
<gene>
    <name evidence="7 8" type="primary">mltG</name>
    <name evidence="8" type="ORF">FRC53_04865</name>
</gene>
<feature type="site" description="Important for catalytic activity" evidence="7">
    <location>
        <position position="268"/>
    </location>
</feature>
<dbReference type="Gene3D" id="3.30.160.60">
    <property type="entry name" value="Classic Zinc Finger"/>
    <property type="match status" value="1"/>
</dbReference>
<dbReference type="Pfam" id="PF02618">
    <property type="entry name" value="YceG"/>
    <property type="match status" value="1"/>
</dbReference>
<comment type="function">
    <text evidence="7">Functions as a peptidoglycan terminase that cleaves nascent peptidoglycan strands endolytically to terminate their elongation.</text>
</comment>
<keyword evidence="1 7" id="KW-1003">Cell membrane</keyword>
<evidence type="ECO:0000256" key="6">
    <source>
        <dbReference type="ARBA" id="ARBA00023316"/>
    </source>
</evidence>
<comment type="subcellular location">
    <subcellularLocation>
        <location evidence="7">Cell membrane</location>
        <topology evidence="7">Single-pass membrane protein</topology>
    </subcellularLocation>
</comment>
<evidence type="ECO:0000256" key="1">
    <source>
        <dbReference type="ARBA" id="ARBA00022475"/>
    </source>
</evidence>
<keyword evidence="2 7" id="KW-0812">Transmembrane</keyword>
<comment type="caution">
    <text evidence="8">The sequence shown here is derived from an EMBL/GenBank/DDBJ whole genome shotgun (WGS) entry which is preliminary data.</text>
</comment>
<name>A0A6L5GSA4_9FIRM</name>
<dbReference type="EC" id="4.2.2.29" evidence="7"/>
<dbReference type="NCBIfam" id="TIGR00247">
    <property type="entry name" value="endolytic transglycosylase MltG"/>
    <property type="match status" value="1"/>
</dbReference>
<evidence type="ECO:0000256" key="4">
    <source>
        <dbReference type="ARBA" id="ARBA00023136"/>
    </source>
</evidence>
<keyword evidence="5 7" id="KW-0456">Lyase</keyword>
<keyword evidence="6 7" id="KW-0961">Cell wall biogenesis/degradation</keyword>
<dbReference type="AlphaFoldDB" id="A0A6L5GSA4"/>
<keyword evidence="9" id="KW-1185">Reference proteome</keyword>
<dbReference type="PANTHER" id="PTHR30518:SF2">
    <property type="entry name" value="ENDOLYTIC MUREIN TRANSGLYCOSYLASE"/>
    <property type="match status" value="1"/>
</dbReference>
<dbReference type="CDD" id="cd08010">
    <property type="entry name" value="MltG_like"/>
    <property type="match status" value="1"/>
</dbReference>
<organism evidence="8 9">
    <name type="scientific">Candidatus Pseudoramibacter fermentans</name>
    <dbReference type="NCBI Taxonomy" id="2594427"/>
    <lineage>
        <taxon>Bacteria</taxon>
        <taxon>Bacillati</taxon>
        <taxon>Bacillota</taxon>
        <taxon>Clostridia</taxon>
        <taxon>Eubacteriales</taxon>
        <taxon>Eubacteriaceae</taxon>
        <taxon>Pseudoramibacter</taxon>
    </lineage>
</organism>
<comment type="catalytic activity">
    <reaction evidence="7">
        <text>a peptidoglycan chain = a peptidoglycan chain with N-acetyl-1,6-anhydromuramyl-[peptide] at the reducing end + a peptidoglycan chain with N-acetylglucosamine at the non-reducing end.</text>
        <dbReference type="EC" id="4.2.2.29"/>
    </reaction>
</comment>
<dbReference type="GO" id="GO:0071555">
    <property type="term" value="P:cell wall organization"/>
    <property type="evidence" value="ECO:0007669"/>
    <property type="project" value="UniProtKB-KW"/>
</dbReference>
<keyword evidence="3 7" id="KW-1133">Transmembrane helix</keyword>
<sequence length="382" mass="42538">MAQKDQSSLFDEHTTNENETKNLFADSEKIKEQVKRSRRKVFITIIVIALCAVGLCAGWRIYYNSQLEPVSSSKKKIIVEIPEGSNIDDIAKILYDSGLIKNRMVFQSYAGRHSRGIKQIKAANYRFTPSMSSVDIFNAMLNGKDYDGAVAITIPEGKNIKEIGAILESRHICSSADFINETKKVSEYKKNYSILSSYPDNAEGRTPMEGYLFADTYQFTSNSSAATVVSKMLANTQSKFSDAMLKKISDNHQTVDQILTMASLIEMESKLDSDKPKIASAFYNRLAKNMKLQSDATVNYALGEKKTNITNSDLKVDSPYNTYANTGMPIGPICSPSLKSIKAAISPAKTDYLYFVSDSSGKTYYANNLQDHQANVDKYLNN</sequence>